<feature type="chain" id="PRO_5043707575" description="Secreted protein" evidence="1">
    <location>
        <begin position="23"/>
        <end position="196"/>
    </location>
</feature>
<organism evidence="2 3">
    <name type="scientific">Linum trigynum</name>
    <dbReference type="NCBI Taxonomy" id="586398"/>
    <lineage>
        <taxon>Eukaryota</taxon>
        <taxon>Viridiplantae</taxon>
        <taxon>Streptophyta</taxon>
        <taxon>Embryophyta</taxon>
        <taxon>Tracheophyta</taxon>
        <taxon>Spermatophyta</taxon>
        <taxon>Magnoliopsida</taxon>
        <taxon>eudicotyledons</taxon>
        <taxon>Gunneridae</taxon>
        <taxon>Pentapetalae</taxon>
        <taxon>rosids</taxon>
        <taxon>fabids</taxon>
        <taxon>Malpighiales</taxon>
        <taxon>Linaceae</taxon>
        <taxon>Linum</taxon>
    </lineage>
</organism>
<gene>
    <name evidence="2" type="ORF">LTRI10_LOCUS9644</name>
</gene>
<evidence type="ECO:0000256" key="1">
    <source>
        <dbReference type="SAM" id="SignalP"/>
    </source>
</evidence>
<feature type="signal peptide" evidence="1">
    <location>
        <begin position="1"/>
        <end position="22"/>
    </location>
</feature>
<dbReference type="AlphaFoldDB" id="A0AAV2D2K9"/>
<sequence length="196" mass="20578">MVTERAVVVGARIIVLSTVAASSSTSPAWPITCPMAAYPLPSMTASPTSGSGFQIWWSRNRRRFCRRRGWSRLDELPQNLPADALGDYRGARDVGLRHDHAFCAHRIGGLAVTDEAALSLNVAVDCIAVAGPPFWLCPNTMVSAVCIMLASSGAMGLEARSPETSKTSPYLIGSSSSCPAAPNCCCGCCSGLLGCP</sequence>
<dbReference type="EMBL" id="OZ034814">
    <property type="protein sequence ID" value="CAL1362833.1"/>
    <property type="molecule type" value="Genomic_DNA"/>
</dbReference>
<evidence type="ECO:0000313" key="2">
    <source>
        <dbReference type="EMBL" id="CAL1362833.1"/>
    </source>
</evidence>
<keyword evidence="1" id="KW-0732">Signal</keyword>
<dbReference type="Proteomes" id="UP001497516">
    <property type="component" value="Chromosome 10"/>
</dbReference>
<accession>A0AAV2D2K9</accession>
<keyword evidence="3" id="KW-1185">Reference proteome</keyword>
<evidence type="ECO:0000313" key="3">
    <source>
        <dbReference type="Proteomes" id="UP001497516"/>
    </source>
</evidence>
<name>A0AAV2D2K9_9ROSI</name>
<proteinExistence type="predicted"/>
<protein>
    <recommendedName>
        <fullName evidence="4">Secreted protein</fullName>
    </recommendedName>
</protein>
<reference evidence="2 3" key="1">
    <citation type="submission" date="2024-04" db="EMBL/GenBank/DDBJ databases">
        <authorList>
            <person name="Fracassetti M."/>
        </authorList>
    </citation>
    <scope>NUCLEOTIDE SEQUENCE [LARGE SCALE GENOMIC DNA]</scope>
</reference>
<evidence type="ECO:0008006" key="4">
    <source>
        <dbReference type="Google" id="ProtNLM"/>
    </source>
</evidence>